<dbReference type="Proteomes" id="UP001205890">
    <property type="component" value="Unassembled WGS sequence"/>
</dbReference>
<dbReference type="PANTHER" id="PTHR30458">
    <property type="entry name" value="PHENYLACETIC ACID DEGRADATION PROTEIN PAA"/>
    <property type="match status" value="1"/>
</dbReference>
<dbReference type="EC" id="1.14.13.149" evidence="1"/>
<dbReference type="NCBIfam" id="TIGR02156">
    <property type="entry name" value="PA_CoA_Oxy1"/>
    <property type="match status" value="1"/>
</dbReference>
<protein>
    <submittedName>
        <fullName evidence="1">1,2-phenylacetyl-CoA epoxidase subunit A</fullName>
        <ecNumber evidence="1">1.14.13.149</ecNumber>
    </submittedName>
</protein>
<dbReference type="EMBL" id="JANCLU010000006">
    <property type="protein sequence ID" value="MCP8938494.1"/>
    <property type="molecule type" value="Genomic_DNA"/>
</dbReference>
<comment type="caution">
    <text evidence="1">The sequence shown here is derived from an EMBL/GenBank/DDBJ whole genome shotgun (WGS) entry which is preliminary data.</text>
</comment>
<organism evidence="1 2">
    <name type="scientific">Alsobacter ponti</name>
    <dbReference type="NCBI Taxonomy" id="2962936"/>
    <lineage>
        <taxon>Bacteria</taxon>
        <taxon>Pseudomonadati</taxon>
        <taxon>Pseudomonadota</taxon>
        <taxon>Alphaproteobacteria</taxon>
        <taxon>Hyphomicrobiales</taxon>
        <taxon>Alsobacteraceae</taxon>
        <taxon>Alsobacter</taxon>
    </lineage>
</organism>
<dbReference type="PANTHER" id="PTHR30458:SF2">
    <property type="entry name" value="1,2-PHENYLACETYL-COA EPOXIDASE, SUBUNIT A"/>
    <property type="match status" value="1"/>
</dbReference>
<dbReference type="InterPro" id="IPR052703">
    <property type="entry name" value="Aromatic_CoA_ox/epox"/>
</dbReference>
<evidence type="ECO:0000313" key="2">
    <source>
        <dbReference type="Proteomes" id="UP001205890"/>
    </source>
</evidence>
<evidence type="ECO:0000313" key="1">
    <source>
        <dbReference type="EMBL" id="MCP8938494.1"/>
    </source>
</evidence>
<dbReference type="SUPFAM" id="SSF47240">
    <property type="entry name" value="Ferritin-like"/>
    <property type="match status" value="1"/>
</dbReference>
<dbReference type="InterPro" id="IPR011881">
    <property type="entry name" value="PaaA"/>
</dbReference>
<dbReference type="InterPro" id="IPR007814">
    <property type="entry name" value="PaaA_PaaC"/>
</dbReference>
<dbReference type="InterPro" id="IPR009078">
    <property type="entry name" value="Ferritin-like_SF"/>
</dbReference>
<gene>
    <name evidence="1" type="primary">paaA</name>
    <name evidence="1" type="ORF">NK718_08190</name>
</gene>
<dbReference type="GO" id="GO:0097266">
    <property type="term" value="F:phenylacetyl-CoA 1,2-epoxidase activity"/>
    <property type="evidence" value="ECO:0007669"/>
    <property type="project" value="UniProtKB-EC"/>
</dbReference>
<keyword evidence="1" id="KW-0560">Oxidoreductase</keyword>
<accession>A0ABT1LAL0</accession>
<proteinExistence type="predicted"/>
<dbReference type="Pfam" id="PF05138">
    <property type="entry name" value="PaaA_PaaC"/>
    <property type="match status" value="1"/>
</dbReference>
<dbReference type="RefSeq" id="WP_254740481.1">
    <property type="nucleotide sequence ID" value="NZ_JANCLU010000006.1"/>
</dbReference>
<keyword evidence="2" id="KW-1185">Reference proteome</keyword>
<sequence length="334" mass="38062">MYAQMVKTDSDRVKSLAEMNPQERDFQERVDRGEKIEPKEWMPEAYRKTLIRQIGQHAHSEIVGQLPEGNWITRAPTLERKAILLAKVQDEAGHGLYLYCAAETLGVSRDELLALLHSGKMKYSSIFNYPTLNWADIGAVGWLVDGAAIMNQVQLQKTSYGPYSRAMVRICKEESFHQRQGYDIMMKMAFGTPAQKAMAQDALNRFWYPALMMFGPSDKDSVHSAQSMAWKIKINTNDELRQKFVDQTVPQARYLGLTIPDPDLKWNEEKAGHDFTEPDWSEFFDVIAGNGPCNRERMNARVKAWEDGAWFRDGLVAHAEKVADRRAAARVAAE</sequence>
<reference evidence="1 2" key="1">
    <citation type="submission" date="2022-07" db="EMBL/GenBank/DDBJ databases">
        <authorList>
            <person name="Li W.-J."/>
            <person name="Deng Q.-Q."/>
        </authorList>
    </citation>
    <scope>NUCLEOTIDE SEQUENCE [LARGE SCALE GENOMIC DNA]</scope>
    <source>
        <strain evidence="1 2">SYSU M60028</strain>
    </source>
</reference>
<dbReference type="Gene3D" id="1.20.1260.10">
    <property type="match status" value="1"/>
</dbReference>
<name>A0ABT1LAL0_9HYPH</name>
<dbReference type="InterPro" id="IPR012347">
    <property type="entry name" value="Ferritin-like"/>
</dbReference>